<organism evidence="7 8">
    <name type="scientific">Neodiprion lecontei</name>
    <name type="common">Redheaded pine sawfly</name>
    <dbReference type="NCBI Taxonomy" id="441921"/>
    <lineage>
        <taxon>Eukaryota</taxon>
        <taxon>Metazoa</taxon>
        <taxon>Ecdysozoa</taxon>
        <taxon>Arthropoda</taxon>
        <taxon>Hexapoda</taxon>
        <taxon>Insecta</taxon>
        <taxon>Pterygota</taxon>
        <taxon>Neoptera</taxon>
        <taxon>Endopterygota</taxon>
        <taxon>Hymenoptera</taxon>
        <taxon>Tenthredinoidea</taxon>
        <taxon>Diprionidae</taxon>
        <taxon>Diprioninae</taxon>
        <taxon>Neodiprion</taxon>
    </lineage>
</organism>
<keyword evidence="4 5" id="KW-0472">Membrane</keyword>
<keyword evidence="3 5" id="KW-1133">Transmembrane helix</keyword>
<gene>
    <name evidence="8" type="primary">LOC107221798</name>
</gene>
<dbReference type="RefSeq" id="XP_046600802.1">
    <property type="nucleotide sequence ID" value="XM_046744846.1"/>
</dbReference>
<dbReference type="PANTHER" id="PTHR11662:SF415">
    <property type="entry name" value="AT30085P-RELATED"/>
    <property type="match status" value="1"/>
</dbReference>
<dbReference type="GeneID" id="107221798"/>
<proteinExistence type="predicted"/>
<evidence type="ECO:0000313" key="8">
    <source>
        <dbReference type="RefSeq" id="XP_046600802.1"/>
    </source>
</evidence>
<feature type="transmembrane region" description="Helical" evidence="5">
    <location>
        <begin position="140"/>
        <end position="160"/>
    </location>
</feature>
<dbReference type="Pfam" id="PF07690">
    <property type="entry name" value="MFS_1"/>
    <property type="match status" value="1"/>
</dbReference>
<dbReference type="PANTHER" id="PTHR11662">
    <property type="entry name" value="SOLUTE CARRIER FAMILY 17"/>
    <property type="match status" value="1"/>
</dbReference>
<feature type="transmembrane region" description="Helical" evidence="5">
    <location>
        <begin position="202"/>
        <end position="228"/>
    </location>
</feature>
<dbReference type="SUPFAM" id="SSF103473">
    <property type="entry name" value="MFS general substrate transporter"/>
    <property type="match status" value="1"/>
</dbReference>
<dbReference type="Proteomes" id="UP000829291">
    <property type="component" value="Chromosome 7"/>
</dbReference>
<feature type="transmembrane region" description="Helical" evidence="5">
    <location>
        <begin position="47"/>
        <end position="71"/>
    </location>
</feature>
<evidence type="ECO:0000256" key="3">
    <source>
        <dbReference type="ARBA" id="ARBA00022989"/>
    </source>
</evidence>
<feature type="transmembrane region" description="Helical" evidence="5">
    <location>
        <begin position="397"/>
        <end position="416"/>
    </location>
</feature>
<feature type="transmembrane region" description="Helical" evidence="5">
    <location>
        <begin position="372"/>
        <end position="391"/>
    </location>
</feature>
<keyword evidence="7" id="KW-1185">Reference proteome</keyword>
<dbReference type="InterPro" id="IPR036259">
    <property type="entry name" value="MFS_trans_sf"/>
</dbReference>
<evidence type="ECO:0000313" key="7">
    <source>
        <dbReference type="Proteomes" id="UP000829291"/>
    </source>
</evidence>
<feature type="transmembrane region" description="Helical" evidence="5">
    <location>
        <begin position="234"/>
        <end position="255"/>
    </location>
</feature>
<dbReference type="InterPro" id="IPR050382">
    <property type="entry name" value="MFS_Na/Anion_cotransporter"/>
</dbReference>
<evidence type="ECO:0000256" key="1">
    <source>
        <dbReference type="ARBA" id="ARBA00004141"/>
    </source>
</evidence>
<reference evidence="8" key="1">
    <citation type="submission" date="2025-08" db="UniProtKB">
        <authorList>
            <consortium name="RefSeq"/>
        </authorList>
    </citation>
    <scope>IDENTIFICATION</scope>
    <source>
        <tissue evidence="8">Thorax and Abdomen</tissue>
    </source>
</reference>
<accession>A0ABM3GKK4</accession>
<dbReference type="InterPro" id="IPR011701">
    <property type="entry name" value="MFS"/>
</dbReference>
<evidence type="ECO:0000256" key="4">
    <source>
        <dbReference type="ARBA" id="ARBA00023136"/>
    </source>
</evidence>
<keyword evidence="2 5" id="KW-0812">Transmembrane</keyword>
<feature type="transmembrane region" description="Helical" evidence="5">
    <location>
        <begin position="166"/>
        <end position="190"/>
    </location>
</feature>
<protein>
    <submittedName>
        <fullName evidence="8">Inorganic phosphate cotransporter isoform X1</fullName>
    </submittedName>
</protein>
<feature type="transmembrane region" description="Helical" evidence="5">
    <location>
        <begin position="463"/>
        <end position="485"/>
    </location>
</feature>
<dbReference type="PROSITE" id="PS50850">
    <property type="entry name" value="MFS"/>
    <property type="match status" value="1"/>
</dbReference>
<feature type="transmembrane region" description="Helical" evidence="5">
    <location>
        <begin position="428"/>
        <end position="451"/>
    </location>
</feature>
<evidence type="ECO:0000256" key="2">
    <source>
        <dbReference type="ARBA" id="ARBA00022692"/>
    </source>
</evidence>
<dbReference type="CDD" id="cd17318">
    <property type="entry name" value="MFS_SLC17"/>
    <property type="match status" value="1"/>
</dbReference>
<comment type="subcellular location">
    <subcellularLocation>
        <location evidence="1">Membrane</location>
        <topology evidence="1">Multi-pass membrane protein</topology>
    </subcellularLocation>
</comment>
<feature type="transmembrane region" description="Helical" evidence="5">
    <location>
        <begin position="336"/>
        <end position="360"/>
    </location>
</feature>
<evidence type="ECO:0000259" key="6">
    <source>
        <dbReference type="PROSITE" id="PS50850"/>
    </source>
</evidence>
<evidence type="ECO:0000256" key="5">
    <source>
        <dbReference type="SAM" id="Phobius"/>
    </source>
</evidence>
<dbReference type="InterPro" id="IPR020846">
    <property type="entry name" value="MFS_dom"/>
</dbReference>
<dbReference type="Gene3D" id="1.20.1250.20">
    <property type="entry name" value="MFS general substrate transporter like domains"/>
    <property type="match status" value="2"/>
</dbReference>
<name>A0ABM3GKK4_NEOLC</name>
<sequence length="529" mass="58459">MMKESSIPVADEKSWLLAEFNNSEPTRQRRIDKIYNFLKGAPIPQRWVFALMGFIAVVNAFTMRICLSLAITEMVVETDSSEITDETCPSTNSTSTTNSAVGTYEWDESLQGIILSSFYWGYVITHLPGGQLAERFGGKYTLGLGILSTAIFTLITPLVVEEFDATGLIVLRFLMGLGEGTTFPALNSLISKWAPPAERSKIGSLILAGAQIGTVVANALSGVLLQYSSIGWRSVFYVFGSIGVAWFVVFVLVCYSTPDDHPFVSDREKKYLHDNMHEHTHNKFPPTPWRHLLKSVPLWALVAASVGHDWGFFTMVTDLPKYMSGVLKFSIKTNGLLTALPYLCMWCVSIGSSWIADWMINEKIMTRTNVRKMFTTIASVGPACFLIAASYAGCDRYVVVTLFTVGMALMGTFYPGMRVNSLDLSPNYSGTVMAIVNGTGALSGIITPYIVGVLTPNQTVNEWRLVFWIIFGVFIVTNTAFLFFASGEVQYWNDPEFLIRDTEGRKNKKEGDVAAAAATVERGKNDVKT</sequence>
<feature type="domain" description="Major facilitator superfamily (MFS) profile" evidence="6">
    <location>
        <begin position="48"/>
        <end position="490"/>
    </location>
</feature>